<gene>
    <name evidence="3" type="ORF">P8A20_27415</name>
</gene>
<feature type="region of interest" description="Disordered" evidence="1">
    <location>
        <begin position="214"/>
        <end position="276"/>
    </location>
</feature>
<keyword evidence="4" id="KW-1185">Reference proteome</keyword>
<evidence type="ECO:0000313" key="3">
    <source>
        <dbReference type="EMBL" id="WLQ67076.1"/>
    </source>
</evidence>
<feature type="compositionally biased region" description="Gly residues" evidence="1">
    <location>
        <begin position="223"/>
        <end position="232"/>
    </location>
</feature>
<dbReference type="RefSeq" id="WP_306104406.1">
    <property type="nucleotide sequence ID" value="NZ_CP120983.1"/>
</dbReference>
<keyword evidence="2" id="KW-0472">Membrane</keyword>
<evidence type="ECO:0000256" key="2">
    <source>
        <dbReference type="SAM" id="Phobius"/>
    </source>
</evidence>
<evidence type="ECO:0000313" key="4">
    <source>
        <dbReference type="Proteomes" id="UP001224433"/>
    </source>
</evidence>
<feature type="compositionally biased region" description="Basic and acidic residues" evidence="1">
    <location>
        <begin position="38"/>
        <end position="47"/>
    </location>
</feature>
<dbReference type="EMBL" id="CP120983">
    <property type="protein sequence ID" value="WLQ67076.1"/>
    <property type="molecule type" value="Genomic_DNA"/>
</dbReference>
<accession>A0ABY9JK58</accession>
<organism evidence="3 4">
    <name type="scientific">Streptomyces glycanivorans</name>
    <dbReference type="NCBI Taxonomy" id="3033808"/>
    <lineage>
        <taxon>Bacteria</taxon>
        <taxon>Bacillati</taxon>
        <taxon>Actinomycetota</taxon>
        <taxon>Actinomycetes</taxon>
        <taxon>Kitasatosporales</taxon>
        <taxon>Streptomycetaceae</taxon>
        <taxon>Streptomyces</taxon>
    </lineage>
</organism>
<feature type="transmembrane region" description="Helical" evidence="2">
    <location>
        <begin position="106"/>
        <end position="124"/>
    </location>
</feature>
<evidence type="ECO:0000256" key="1">
    <source>
        <dbReference type="SAM" id="MobiDB-lite"/>
    </source>
</evidence>
<keyword evidence="2" id="KW-0812">Transmembrane</keyword>
<feature type="region of interest" description="Disordered" evidence="1">
    <location>
        <begin position="1"/>
        <end position="47"/>
    </location>
</feature>
<reference evidence="3 4" key="1">
    <citation type="submission" date="2023-03" db="EMBL/GenBank/DDBJ databases">
        <title>Isolation and description of six Streptomyces strains from soil environments, able to metabolize different microbial glucans.</title>
        <authorList>
            <person name="Widen T."/>
            <person name="Larsbrink J."/>
        </authorList>
    </citation>
    <scope>NUCLEOTIDE SEQUENCE [LARGE SCALE GENOMIC DNA]</scope>
    <source>
        <strain evidence="3 4">Alt3</strain>
    </source>
</reference>
<protein>
    <submittedName>
        <fullName evidence="3">ABC transporter permease</fullName>
    </submittedName>
</protein>
<feature type="transmembrane region" description="Helical" evidence="2">
    <location>
        <begin position="181"/>
        <end position="204"/>
    </location>
</feature>
<sequence length="276" mass="27952">MIAAAWHDGTVTAPLTPPHQPQPNDPWQAPPSGSHVLPGKDHPDAQERRTELRQGALIAAVLTVAGVALGLLWLWLAPRVPLVSDDAAVFLENSEGEEAIGADGTFVLLALAFGLVSAVAVFLLRRRGGIPLVVGLALGGLLGSLLAWGLGIWLGPTSDVVAHAKEVGKGVTFDAPLELHAVGAAVLAWPIAAMIVHLGLTALFGPRDPEPEWGFPYGAQDAGPGGAYGQTSGGAAESPAPDPVESPAPGSAGSQAPGRAEGPEDGPADGTGRGRA</sequence>
<feature type="transmembrane region" description="Helical" evidence="2">
    <location>
        <begin position="131"/>
        <end position="154"/>
    </location>
</feature>
<proteinExistence type="predicted"/>
<dbReference type="Proteomes" id="UP001224433">
    <property type="component" value="Chromosome"/>
</dbReference>
<name>A0ABY9JK58_9ACTN</name>
<feature type="transmembrane region" description="Helical" evidence="2">
    <location>
        <begin position="56"/>
        <end position="76"/>
    </location>
</feature>
<keyword evidence="2" id="KW-1133">Transmembrane helix</keyword>
<feature type="compositionally biased region" description="Pro residues" evidence="1">
    <location>
        <begin position="15"/>
        <end position="24"/>
    </location>
</feature>